<sequence>MSTNEADSRRAVNERIAEAGSNNVSAMVDAGRSSQKKRAENRARREAQGNGGKSEKAASETDAVCAPMVDYHTKIPVY</sequence>
<organism evidence="2 3">
    <name type="scientific">Aspergillus lentulus</name>
    <dbReference type="NCBI Taxonomy" id="293939"/>
    <lineage>
        <taxon>Eukaryota</taxon>
        <taxon>Fungi</taxon>
        <taxon>Dikarya</taxon>
        <taxon>Ascomycota</taxon>
        <taxon>Pezizomycotina</taxon>
        <taxon>Eurotiomycetes</taxon>
        <taxon>Eurotiomycetidae</taxon>
        <taxon>Eurotiales</taxon>
        <taxon>Aspergillaceae</taxon>
        <taxon>Aspergillus</taxon>
        <taxon>Aspergillus subgen. Fumigati</taxon>
    </lineage>
</organism>
<feature type="compositionally biased region" description="Basic and acidic residues" evidence="1">
    <location>
        <begin position="37"/>
        <end position="59"/>
    </location>
</feature>
<evidence type="ECO:0000313" key="2">
    <source>
        <dbReference type="EMBL" id="GFF93968.1"/>
    </source>
</evidence>
<name>A0ABQ1B7Y1_ASPLE</name>
<dbReference type="Proteomes" id="UP000465220">
    <property type="component" value="Unassembled WGS sequence"/>
</dbReference>
<comment type="caution">
    <text evidence="2">The sequence shown here is derived from an EMBL/GenBank/DDBJ whole genome shotgun (WGS) entry which is preliminary data.</text>
</comment>
<feature type="compositionally biased region" description="Basic and acidic residues" evidence="1">
    <location>
        <begin position="1"/>
        <end position="17"/>
    </location>
</feature>
<evidence type="ECO:0000313" key="3">
    <source>
        <dbReference type="Proteomes" id="UP000465220"/>
    </source>
</evidence>
<protein>
    <recommendedName>
        <fullName evidence="4">BZIP domain-containing protein</fullName>
    </recommendedName>
</protein>
<gene>
    <name evidence="2" type="ORF">IFM60648_10261</name>
</gene>
<feature type="region of interest" description="Disordered" evidence="1">
    <location>
        <begin position="1"/>
        <end position="60"/>
    </location>
</feature>
<evidence type="ECO:0008006" key="4">
    <source>
        <dbReference type="Google" id="ProtNLM"/>
    </source>
</evidence>
<reference evidence="2 3" key="1">
    <citation type="submission" date="2020-01" db="EMBL/GenBank/DDBJ databases">
        <title>Draft genome sequence of Aspergillus lentulus IFM 60648.</title>
        <authorList>
            <person name="Takahashi H."/>
            <person name="Yaguchi T."/>
        </authorList>
    </citation>
    <scope>NUCLEOTIDE SEQUENCE [LARGE SCALE GENOMIC DNA]</scope>
    <source>
        <strain evidence="2 3">IFM 60648</strain>
    </source>
</reference>
<accession>A0ABQ1B7Y1</accession>
<evidence type="ECO:0000256" key="1">
    <source>
        <dbReference type="SAM" id="MobiDB-lite"/>
    </source>
</evidence>
<dbReference type="EMBL" id="BLKI01000128">
    <property type="protein sequence ID" value="GFF93968.1"/>
    <property type="molecule type" value="Genomic_DNA"/>
</dbReference>
<proteinExistence type="predicted"/>
<keyword evidence="3" id="KW-1185">Reference proteome</keyword>